<reference evidence="4" key="2">
    <citation type="submission" date="2014-06" db="EMBL/GenBank/DDBJ databases">
        <authorList>
            <person name="Genoscope - CEA"/>
        </authorList>
    </citation>
    <scope>NUCLEOTIDE SEQUENCE</scope>
</reference>
<keyword evidence="5" id="KW-1185">Reference proteome</keyword>
<dbReference type="InterPro" id="IPR027413">
    <property type="entry name" value="GROEL-like_equatorial_sf"/>
</dbReference>
<dbReference type="InterPro" id="IPR001844">
    <property type="entry name" value="Cpn60/GroEL"/>
</dbReference>
<dbReference type="SMR" id="A0A078IBT3"/>
<dbReference type="GO" id="GO:0006457">
    <property type="term" value="P:protein folding"/>
    <property type="evidence" value="ECO:0000318"/>
    <property type="project" value="GO_Central"/>
</dbReference>
<dbReference type="Gramene" id="CDY46688">
    <property type="protein sequence ID" value="CDY46688"/>
    <property type="gene ID" value="GSBRNA2T00085991001"/>
</dbReference>
<dbReference type="EMBL" id="HG994357">
    <property type="protein sequence ID" value="CAF2131528.1"/>
    <property type="molecule type" value="Genomic_DNA"/>
</dbReference>
<dbReference type="GO" id="GO:0042026">
    <property type="term" value="P:protein refolding"/>
    <property type="evidence" value="ECO:0007669"/>
    <property type="project" value="InterPro"/>
</dbReference>
<evidence type="ECO:0000256" key="2">
    <source>
        <dbReference type="ARBA" id="ARBA00023186"/>
    </source>
</evidence>
<dbReference type="SUPFAM" id="SSF48592">
    <property type="entry name" value="GroEL equatorial domain-like"/>
    <property type="match status" value="1"/>
</dbReference>
<comment type="similarity">
    <text evidence="1">Belongs to the chaperonin (HSP60) family.</text>
</comment>
<name>A0A078IBT3_BRANA</name>
<protein>
    <submittedName>
        <fullName evidence="3">(rape) hypothetical protein</fullName>
    </submittedName>
    <submittedName>
        <fullName evidence="4">BnaA03g48200D protein</fullName>
    </submittedName>
</protein>
<dbReference type="Proteomes" id="UP001295469">
    <property type="component" value="Chromosome A03"/>
</dbReference>
<evidence type="ECO:0000313" key="4">
    <source>
        <dbReference type="EMBL" id="CDY46688.1"/>
    </source>
</evidence>
<dbReference type="AlphaFoldDB" id="A0A078IBT3"/>
<proteinExistence type="inferred from homology"/>
<dbReference type="Gene3D" id="1.10.560.10">
    <property type="entry name" value="GroEL-like equatorial domain"/>
    <property type="match status" value="1"/>
</dbReference>
<sequence>MKVTIESNQPLQHPYLHNTVYRYMSAEPFNILGTVEEGIVVGGGCILLRFASKVDAIKGTLAEDKEKKALSCLLNLTAKNAGVYGSVVIEKVLSSCNQKNCHNNAADTYKDLFLAVIIDPTKSMLQPWLRHFFMSDCVVVEIKEHESAFPAGKPMDNSETLSMNDPLTAVNNATQASDRLHQVFTMQSLHRKQQSDFCATTSSLYITRVGCFYCILKDSEVRTQLCVLHAVVVQIQKEKNWLAEEKGVPFAPTKNRQDLGLDNLCKTC</sequence>
<organism evidence="4 5">
    <name type="scientific">Brassica napus</name>
    <name type="common">Rape</name>
    <dbReference type="NCBI Taxonomy" id="3708"/>
    <lineage>
        <taxon>Eukaryota</taxon>
        <taxon>Viridiplantae</taxon>
        <taxon>Streptophyta</taxon>
        <taxon>Embryophyta</taxon>
        <taxon>Tracheophyta</taxon>
        <taxon>Spermatophyta</taxon>
        <taxon>Magnoliopsida</taxon>
        <taxon>eudicotyledons</taxon>
        <taxon>Gunneridae</taxon>
        <taxon>Pentapetalae</taxon>
        <taxon>rosids</taxon>
        <taxon>malvids</taxon>
        <taxon>Brassicales</taxon>
        <taxon>Brassicaceae</taxon>
        <taxon>Brassiceae</taxon>
        <taxon>Brassica</taxon>
    </lineage>
</organism>
<dbReference type="EMBL" id="LK032681">
    <property type="protein sequence ID" value="CDY46688.1"/>
    <property type="molecule type" value="Genomic_DNA"/>
</dbReference>
<reference evidence="3" key="3">
    <citation type="submission" date="2021-01" db="EMBL/GenBank/DDBJ databases">
        <authorList>
            <consortium name="Genoscope - CEA"/>
            <person name="William W."/>
        </authorList>
    </citation>
    <scope>NUCLEOTIDE SEQUENCE</scope>
</reference>
<dbReference type="PANTHER" id="PTHR45633">
    <property type="entry name" value="60 KDA HEAT SHOCK PROTEIN, MITOCHONDRIAL"/>
    <property type="match status" value="1"/>
</dbReference>
<accession>A0A078IBT3</accession>
<dbReference type="OMA" id="YITRVGC"/>
<evidence type="ECO:0000256" key="1">
    <source>
        <dbReference type="ARBA" id="ARBA00006607"/>
    </source>
</evidence>
<evidence type="ECO:0000313" key="3">
    <source>
        <dbReference type="EMBL" id="CAF2131528.1"/>
    </source>
</evidence>
<dbReference type="Proteomes" id="UP000028999">
    <property type="component" value="Unassembled WGS sequence"/>
</dbReference>
<dbReference type="STRING" id="3708.A0A078IBT3"/>
<dbReference type="PaxDb" id="3708-A0A078IBT3"/>
<keyword evidence="2" id="KW-0143">Chaperone</keyword>
<gene>
    <name evidence="4" type="primary">BnaA03g48200D</name>
    <name evidence="3" type="ORF">DARMORV10_A03P56840.1</name>
    <name evidence="4" type="ORF">GSBRNA2T00085991001</name>
</gene>
<dbReference type="GO" id="GO:0005739">
    <property type="term" value="C:mitochondrion"/>
    <property type="evidence" value="ECO:0000318"/>
    <property type="project" value="GO_Central"/>
</dbReference>
<evidence type="ECO:0000313" key="5">
    <source>
        <dbReference type="Proteomes" id="UP000028999"/>
    </source>
</evidence>
<dbReference type="GO" id="GO:0140662">
    <property type="term" value="F:ATP-dependent protein folding chaperone"/>
    <property type="evidence" value="ECO:0007669"/>
    <property type="project" value="InterPro"/>
</dbReference>
<reference evidence="4 5" key="1">
    <citation type="journal article" date="2014" name="Science">
        <title>Plant genetics. Early allopolyploid evolution in the post-Neolithic Brassica napus oilseed genome.</title>
        <authorList>
            <person name="Chalhoub B."/>
            <person name="Denoeud F."/>
            <person name="Liu S."/>
            <person name="Parkin I.A."/>
            <person name="Tang H."/>
            <person name="Wang X."/>
            <person name="Chiquet J."/>
            <person name="Belcram H."/>
            <person name="Tong C."/>
            <person name="Samans B."/>
            <person name="Correa M."/>
            <person name="Da Silva C."/>
            <person name="Just J."/>
            <person name="Falentin C."/>
            <person name="Koh C.S."/>
            <person name="Le Clainche I."/>
            <person name="Bernard M."/>
            <person name="Bento P."/>
            <person name="Noel B."/>
            <person name="Labadie K."/>
            <person name="Alberti A."/>
            <person name="Charles M."/>
            <person name="Arnaud D."/>
            <person name="Guo H."/>
            <person name="Daviaud C."/>
            <person name="Alamery S."/>
            <person name="Jabbari K."/>
            <person name="Zhao M."/>
            <person name="Edger P.P."/>
            <person name="Chelaifa H."/>
            <person name="Tack D."/>
            <person name="Lassalle G."/>
            <person name="Mestiri I."/>
            <person name="Schnel N."/>
            <person name="Le Paslier M.C."/>
            <person name="Fan G."/>
            <person name="Renault V."/>
            <person name="Bayer P.E."/>
            <person name="Golicz A.A."/>
            <person name="Manoli S."/>
            <person name="Lee T.H."/>
            <person name="Thi V.H."/>
            <person name="Chalabi S."/>
            <person name="Hu Q."/>
            <person name="Fan C."/>
            <person name="Tollenaere R."/>
            <person name="Lu Y."/>
            <person name="Battail C."/>
            <person name="Shen J."/>
            <person name="Sidebottom C.H."/>
            <person name="Wang X."/>
            <person name="Canaguier A."/>
            <person name="Chauveau A."/>
            <person name="Berard A."/>
            <person name="Deniot G."/>
            <person name="Guan M."/>
            <person name="Liu Z."/>
            <person name="Sun F."/>
            <person name="Lim Y.P."/>
            <person name="Lyons E."/>
            <person name="Town C.D."/>
            <person name="Bancroft I."/>
            <person name="Wang X."/>
            <person name="Meng J."/>
            <person name="Ma J."/>
            <person name="Pires J.C."/>
            <person name="King G.J."/>
            <person name="Brunel D."/>
            <person name="Delourme R."/>
            <person name="Renard M."/>
            <person name="Aury J.M."/>
            <person name="Adams K.L."/>
            <person name="Batley J."/>
            <person name="Snowdon R.J."/>
            <person name="Tost J."/>
            <person name="Edwards D."/>
            <person name="Zhou Y."/>
            <person name="Hua W."/>
            <person name="Sharpe A.G."/>
            <person name="Paterson A.H."/>
            <person name="Guan C."/>
            <person name="Wincker P."/>
        </authorList>
    </citation>
    <scope>NUCLEOTIDE SEQUENCE [LARGE SCALE GENOMIC DNA]</scope>
    <source>
        <strain evidence="5">cv. Darmor-bzh</strain>
    </source>
</reference>